<feature type="domain" description="Response regulatory" evidence="5">
    <location>
        <begin position="1"/>
        <end position="103"/>
    </location>
</feature>
<evidence type="ECO:0000313" key="6">
    <source>
        <dbReference type="EMBL" id="MDO6125102.1"/>
    </source>
</evidence>
<dbReference type="Gene3D" id="3.40.50.2300">
    <property type="match status" value="1"/>
</dbReference>
<evidence type="ECO:0000259" key="5">
    <source>
        <dbReference type="PROSITE" id="PS50110"/>
    </source>
</evidence>
<evidence type="ECO:0000256" key="2">
    <source>
        <dbReference type="ARBA" id="ARBA00023015"/>
    </source>
</evidence>
<evidence type="ECO:0000256" key="1">
    <source>
        <dbReference type="ARBA" id="ARBA00022553"/>
    </source>
</evidence>
<evidence type="ECO:0000256" key="3">
    <source>
        <dbReference type="ARBA" id="ARBA00023163"/>
    </source>
</evidence>
<dbReference type="PANTHER" id="PTHR44591:SF3">
    <property type="entry name" value="RESPONSE REGULATORY DOMAIN-CONTAINING PROTEIN"/>
    <property type="match status" value="1"/>
</dbReference>
<comment type="caution">
    <text evidence="6">The sequence shown here is derived from an EMBL/GenBank/DDBJ whole genome shotgun (WGS) entry which is preliminary data.</text>
</comment>
<dbReference type="Pfam" id="PF00072">
    <property type="entry name" value="Response_reg"/>
    <property type="match status" value="1"/>
</dbReference>
<name>A0ABT8XMZ9_9HYPH</name>
<feature type="modified residue" description="4-aspartylphosphate" evidence="4">
    <location>
        <position position="44"/>
    </location>
</feature>
<dbReference type="SUPFAM" id="SSF52172">
    <property type="entry name" value="CheY-like"/>
    <property type="match status" value="1"/>
</dbReference>
<accession>A0ABT8XMZ9</accession>
<gene>
    <name evidence="6" type="ORF">GB928_028370</name>
</gene>
<dbReference type="PROSITE" id="PS50110">
    <property type="entry name" value="RESPONSE_REGULATORY"/>
    <property type="match status" value="1"/>
</dbReference>
<dbReference type="InterPro" id="IPR050595">
    <property type="entry name" value="Bact_response_regulator"/>
</dbReference>
<keyword evidence="1 4" id="KW-0597">Phosphoprotein</keyword>
<dbReference type="InterPro" id="IPR011006">
    <property type="entry name" value="CheY-like_superfamily"/>
</dbReference>
<dbReference type="EMBL" id="WHSC02000023">
    <property type="protein sequence ID" value="MDO6125102.1"/>
    <property type="molecule type" value="Genomic_DNA"/>
</dbReference>
<reference evidence="6" key="1">
    <citation type="submission" date="2022-04" db="EMBL/GenBank/DDBJ databases">
        <title>Shinella lacus sp. nov., a novel member of the genus Shinella from water.</title>
        <authorList>
            <person name="Deng Y."/>
        </authorList>
    </citation>
    <scope>NUCLEOTIDE SEQUENCE</scope>
    <source>
        <strain evidence="6">JCM 31239</strain>
    </source>
</reference>
<dbReference type="Proteomes" id="UP001177080">
    <property type="component" value="Unassembled WGS sequence"/>
</dbReference>
<proteinExistence type="predicted"/>
<keyword evidence="3" id="KW-0804">Transcription</keyword>
<organism evidence="6 7">
    <name type="scientific">Shinella curvata</name>
    <dbReference type="NCBI Taxonomy" id="1817964"/>
    <lineage>
        <taxon>Bacteria</taxon>
        <taxon>Pseudomonadati</taxon>
        <taxon>Pseudomonadota</taxon>
        <taxon>Alphaproteobacteria</taxon>
        <taxon>Hyphomicrobiales</taxon>
        <taxon>Rhizobiaceae</taxon>
        <taxon>Shinella</taxon>
    </lineage>
</organism>
<keyword evidence="7" id="KW-1185">Reference proteome</keyword>
<dbReference type="InterPro" id="IPR001789">
    <property type="entry name" value="Sig_transdc_resp-reg_receiver"/>
</dbReference>
<evidence type="ECO:0000256" key="4">
    <source>
        <dbReference type="PROSITE-ProRule" id="PRU00169"/>
    </source>
</evidence>
<protein>
    <submittedName>
        <fullName evidence="6">Response regulator</fullName>
    </submittedName>
</protein>
<dbReference type="PANTHER" id="PTHR44591">
    <property type="entry name" value="STRESS RESPONSE REGULATOR PROTEIN 1"/>
    <property type="match status" value="1"/>
</dbReference>
<sequence>MPLIRMDAVGMFEDMGFRVLEASDGREALGILETLTAVSVLFTDIEMPHLGGLELAAIVAERWPQIEIVITSGRLEPCEDDMPNEARFLAKPYDPSALGSLGL</sequence>
<evidence type="ECO:0000313" key="7">
    <source>
        <dbReference type="Proteomes" id="UP001177080"/>
    </source>
</evidence>
<keyword evidence="2" id="KW-0805">Transcription regulation</keyword>